<reference evidence="1" key="1">
    <citation type="submission" date="2018-02" db="EMBL/GenBank/DDBJ databases">
        <title>Rhizophora mucronata_Transcriptome.</title>
        <authorList>
            <person name="Meera S.P."/>
            <person name="Sreeshan A."/>
            <person name="Augustine A."/>
        </authorList>
    </citation>
    <scope>NUCLEOTIDE SEQUENCE</scope>
    <source>
        <tissue evidence="1">Leaf</tissue>
    </source>
</reference>
<accession>A0A2P2K3Q7</accession>
<organism evidence="1">
    <name type="scientific">Rhizophora mucronata</name>
    <name type="common">Asiatic mangrove</name>
    <dbReference type="NCBI Taxonomy" id="61149"/>
    <lineage>
        <taxon>Eukaryota</taxon>
        <taxon>Viridiplantae</taxon>
        <taxon>Streptophyta</taxon>
        <taxon>Embryophyta</taxon>
        <taxon>Tracheophyta</taxon>
        <taxon>Spermatophyta</taxon>
        <taxon>Magnoliopsida</taxon>
        <taxon>eudicotyledons</taxon>
        <taxon>Gunneridae</taxon>
        <taxon>Pentapetalae</taxon>
        <taxon>rosids</taxon>
        <taxon>fabids</taxon>
        <taxon>Malpighiales</taxon>
        <taxon>Rhizophoraceae</taxon>
        <taxon>Rhizophora</taxon>
    </lineage>
</organism>
<protein>
    <submittedName>
        <fullName evidence="1">Uncharacterized protein</fullName>
    </submittedName>
</protein>
<name>A0A2P2K3Q7_RHIMU</name>
<proteinExistence type="predicted"/>
<dbReference type="EMBL" id="GGEC01019835">
    <property type="protein sequence ID" value="MBX00319.1"/>
    <property type="molecule type" value="Transcribed_RNA"/>
</dbReference>
<sequence>MCIRHLSSA</sequence>
<evidence type="ECO:0000313" key="1">
    <source>
        <dbReference type="EMBL" id="MBX00319.1"/>
    </source>
</evidence>